<name>A0ABV3PVU2_9HYPH</name>
<dbReference type="InterPro" id="IPR036291">
    <property type="entry name" value="NAD(P)-bd_dom_sf"/>
</dbReference>
<organism evidence="5 6">
    <name type="scientific">Labrys neptuniae</name>
    <dbReference type="NCBI Taxonomy" id="376174"/>
    <lineage>
        <taxon>Bacteria</taxon>
        <taxon>Pseudomonadati</taxon>
        <taxon>Pseudomonadota</taxon>
        <taxon>Alphaproteobacteria</taxon>
        <taxon>Hyphomicrobiales</taxon>
        <taxon>Xanthobacteraceae</taxon>
        <taxon>Labrys</taxon>
    </lineage>
</organism>
<proteinExistence type="inferred from homology"/>
<dbReference type="SUPFAM" id="SSF51735">
    <property type="entry name" value="NAD(P)-binding Rossmann-fold domains"/>
    <property type="match status" value="1"/>
</dbReference>
<dbReference type="PANTHER" id="PTHR43708">
    <property type="entry name" value="CONSERVED EXPRESSED OXIDOREDUCTASE (EUROFUNG)"/>
    <property type="match status" value="1"/>
</dbReference>
<dbReference type="RefSeq" id="WP_367626396.1">
    <property type="nucleotide sequence ID" value="NZ_JBFNQD010000017.1"/>
</dbReference>
<dbReference type="EMBL" id="JBFNQD010000017">
    <property type="protein sequence ID" value="MEW9309794.1"/>
    <property type="molecule type" value="Genomic_DNA"/>
</dbReference>
<evidence type="ECO:0000313" key="5">
    <source>
        <dbReference type="EMBL" id="MEW9309794.1"/>
    </source>
</evidence>
<evidence type="ECO:0000313" key="6">
    <source>
        <dbReference type="Proteomes" id="UP001555786"/>
    </source>
</evidence>
<dbReference type="InterPro" id="IPR000683">
    <property type="entry name" value="Gfo/Idh/MocA-like_OxRdtase_N"/>
</dbReference>
<keyword evidence="6" id="KW-1185">Reference proteome</keyword>
<dbReference type="InterPro" id="IPR051317">
    <property type="entry name" value="Gfo/Idh/MocA_oxidoreduct"/>
</dbReference>
<sequence>MGTGTIATEHMVSAIRSVGHEPLWVVSRNNDYAKSFSEDLGIPRTSTEAQQALSDPAVSFVYVSAARSRRGHYVSAAAAAGKHVLCDGPLADTSRVVRALVERCAHSGVALAMNQPLRASNIHQTMGRLVIEGEIGALRSLLIMRGAPSQSPNRRSEALEEPADLLLDMSVQDVDLARFLTGRDPIEVSALPTTPGDGRRQQMAYAMRLAGDVVFQAYESVTTAEFDSMVMLAGDQGALIAHGTLNGKASGTLVRRLGARNELIPVRDRDAHCTTVEGFVASIHKPTPWLCRGEDCIMALRTVEALAASDRKRRTITM</sequence>
<comment type="similarity">
    <text evidence="1">Belongs to the Gfo/Idh/MocA family.</text>
</comment>
<feature type="domain" description="GFO/IDH/MocA-like oxidoreductase" evidence="4">
    <location>
        <begin position="123"/>
        <end position="239"/>
    </location>
</feature>
<dbReference type="Gene3D" id="3.40.50.720">
    <property type="entry name" value="NAD(P)-binding Rossmann-like Domain"/>
    <property type="match status" value="1"/>
</dbReference>
<keyword evidence="2" id="KW-0560">Oxidoreductase</keyword>
<dbReference type="InterPro" id="IPR055170">
    <property type="entry name" value="GFO_IDH_MocA-like_dom"/>
</dbReference>
<accession>A0ABV3PVU2</accession>
<dbReference type="SUPFAM" id="SSF55347">
    <property type="entry name" value="Glyceraldehyde-3-phosphate dehydrogenase-like, C-terminal domain"/>
    <property type="match status" value="1"/>
</dbReference>
<dbReference type="Pfam" id="PF01408">
    <property type="entry name" value="GFO_IDH_MocA"/>
    <property type="match status" value="1"/>
</dbReference>
<protein>
    <submittedName>
        <fullName evidence="5">Gfo/Idh/MocA family oxidoreductase</fullName>
    </submittedName>
</protein>
<gene>
    <name evidence="5" type="ORF">ABXS05_29875</name>
</gene>
<reference evidence="5 6" key="1">
    <citation type="submission" date="2024-07" db="EMBL/GenBank/DDBJ databases">
        <title>Description of Labrys sedimenti sp. nov., isolated from a diclofenac-degrading enrichment culture.</title>
        <authorList>
            <person name="Tancsics A."/>
            <person name="Csepanyi A."/>
        </authorList>
    </citation>
    <scope>NUCLEOTIDE SEQUENCE [LARGE SCALE GENOMIC DNA]</scope>
    <source>
        <strain evidence="5 6">LMG 23578</strain>
    </source>
</reference>
<evidence type="ECO:0000259" key="3">
    <source>
        <dbReference type="Pfam" id="PF01408"/>
    </source>
</evidence>
<dbReference type="Gene3D" id="3.30.360.10">
    <property type="entry name" value="Dihydrodipicolinate Reductase, domain 2"/>
    <property type="match status" value="1"/>
</dbReference>
<dbReference type="PANTHER" id="PTHR43708:SF5">
    <property type="entry name" value="CONSERVED EXPRESSED OXIDOREDUCTASE (EUROFUNG)-RELATED"/>
    <property type="match status" value="1"/>
</dbReference>
<dbReference type="Pfam" id="PF22725">
    <property type="entry name" value="GFO_IDH_MocA_C3"/>
    <property type="match status" value="1"/>
</dbReference>
<dbReference type="Proteomes" id="UP001555786">
    <property type="component" value="Unassembled WGS sequence"/>
</dbReference>
<evidence type="ECO:0000256" key="2">
    <source>
        <dbReference type="ARBA" id="ARBA00023002"/>
    </source>
</evidence>
<feature type="domain" description="Gfo/Idh/MocA-like oxidoreductase N-terminal" evidence="3">
    <location>
        <begin position="2"/>
        <end position="114"/>
    </location>
</feature>
<evidence type="ECO:0000259" key="4">
    <source>
        <dbReference type="Pfam" id="PF22725"/>
    </source>
</evidence>
<comment type="caution">
    <text evidence="5">The sequence shown here is derived from an EMBL/GenBank/DDBJ whole genome shotgun (WGS) entry which is preliminary data.</text>
</comment>
<evidence type="ECO:0000256" key="1">
    <source>
        <dbReference type="ARBA" id="ARBA00010928"/>
    </source>
</evidence>